<dbReference type="SUPFAM" id="SSF52972">
    <property type="entry name" value="ITPase-like"/>
    <property type="match status" value="1"/>
</dbReference>
<dbReference type="NCBIfam" id="TIGR00042">
    <property type="entry name" value="RdgB/HAM1 family non-canonical purine NTP pyrophosphatase"/>
    <property type="match status" value="1"/>
</dbReference>
<evidence type="ECO:0000256" key="2">
    <source>
        <dbReference type="ARBA" id="ARBA00022801"/>
    </source>
</evidence>
<dbReference type="Gene3D" id="3.90.950.10">
    <property type="match status" value="1"/>
</dbReference>
<reference evidence="4" key="1">
    <citation type="journal article" date="2019" name="Microbiol. Resour. Announc.">
        <title>Complete Genome Sequence of Rubrobacter xylanophilus Strain AA3-22, Isolated from Arima Onsen in Japan.</title>
        <authorList>
            <person name="Tomariguchi N."/>
            <person name="Miyazaki K."/>
        </authorList>
    </citation>
    <scope>NUCLEOTIDE SEQUENCE [LARGE SCALE GENOMIC DNA]</scope>
    <source>
        <strain evidence="4">AA3-22</strain>
    </source>
</reference>
<dbReference type="GO" id="GO:0009143">
    <property type="term" value="P:nucleoside triphosphate catabolic process"/>
    <property type="evidence" value="ECO:0007669"/>
    <property type="project" value="InterPro"/>
</dbReference>
<dbReference type="PANTHER" id="PTHR11067:SF9">
    <property type="entry name" value="INOSINE TRIPHOSPHATE PYROPHOSPHATASE"/>
    <property type="match status" value="1"/>
</dbReference>
<dbReference type="GO" id="GO:0005737">
    <property type="term" value="C:cytoplasm"/>
    <property type="evidence" value="ECO:0007669"/>
    <property type="project" value="TreeGrafter"/>
</dbReference>
<accession>A0A510HI84</accession>
<comment type="similarity">
    <text evidence="1 3">Belongs to the HAM1 NTPase family.</text>
</comment>
<dbReference type="InterPro" id="IPR029001">
    <property type="entry name" value="ITPase-like_fam"/>
</dbReference>
<dbReference type="PANTHER" id="PTHR11067">
    <property type="entry name" value="INOSINE TRIPHOSPHATE PYROPHOSPHATASE/HAM1 PROTEIN"/>
    <property type="match status" value="1"/>
</dbReference>
<dbReference type="GO" id="GO:0047429">
    <property type="term" value="F:nucleoside triphosphate diphosphatase activity"/>
    <property type="evidence" value="ECO:0007669"/>
    <property type="project" value="InterPro"/>
</dbReference>
<evidence type="ECO:0000256" key="1">
    <source>
        <dbReference type="ARBA" id="ARBA00008023"/>
    </source>
</evidence>
<dbReference type="CDD" id="cd00515">
    <property type="entry name" value="HAM1"/>
    <property type="match status" value="1"/>
</dbReference>
<dbReference type="Pfam" id="PF01725">
    <property type="entry name" value="Ham1p_like"/>
    <property type="match status" value="1"/>
</dbReference>
<keyword evidence="5" id="KW-1185">Reference proteome</keyword>
<dbReference type="Proteomes" id="UP000318065">
    <property type="component" value="Chromosome"/>
</dbReference>
<dbReference type="InterPro" id="IPR002637">
    <property type="entry name" value="RdgB/HAM1"/>
</dbReference>
<evidence type="ECO:0000256" key="3">
    <source>
        <dbReference type="RuleBase" id="RU003781"/>
    </source>
</evidence>
<dbReference type="EMBL" id="AP019791">
    <property type="protein sequence ID" value="BBL79681.1"/>
    <property type="molecule type" value="Genomic_DNA"/>
</dbReference>
<evidence type="ECO:0000313" key="5">
    <source>
        <dbReference type="Proteomes" id="UP000318065"/>
    </source>
</evidence>
<organism evidence="4 5">
    <name type="scientific">Rubrobacter xylanophilus</name>
    <dbReference type="NCBI Taxonomy" id="49319"/>
    <lineage>
        <taxon>Bacteria</taxon>
        <taxon>Bacillati</taxon>
        <taxon>Actinomycetota</taxon>
        <taxon>Rubrobacteria</taxon>
        <taxon>Rubrobacterales</taxon>
        <taxon>Rubrobacteraceae</taxon>
        <taxon>Rubrobacter</taxon>
    </lineage>
</organism>
<gene>
    <name evidence="4" type="ORF">RxyAA322_15350</name>
</gene>
<dbReference type="AlphaFoldDB" id="A0A510HI84"/>
<name>A0A510HI84_9ACTN</name>
<sequence>MRPMRPIFVTGNENKLREAERILGVSLERADPGVPEIQSPDLGEVARAKALAAREALGRPPRPVVVEDSGLVIEAWGGLPGAFTRWFLAGVGNEGILRMLSAFEGRSARAICVVAIADASGEVRTFRSEVSGSIAPEPRGSGGFGWDPIFVPEGSRLTYAEMGEEKHRSSHRARAFRAAAGWLRKET</sequence>
<keyword evidence="2 3" id="KW-0378">Hydrolase</keyword>
<proteinExistence type="inferred from homology"/>
<protein>
    <submittedName>
        <fullName evidence="4">Non-canonical purine NTP pyrophosphatase</fullName>
    </submittedName>
</protein>
<evidence type="ECO:0000313" key="4">
    <source>
        <dbReference type="EMBL" id="BBL79681.1"/>
    </source>
</evidence>